<accession>A0A1G8NI32</accession>
<dbReference type="Proteomes" id="UP000199017">
    <property type="component" value="Unassembled WGS sequence"/>
</dbReference>
<sequence length="205" mass="21472">MRKNLWRCIVALTFTLLLMNPFYGQVSAKSEEAKANVGPGYDLEELQKDEDFSLYIDDALYEEVESVANEVGEYIETNKKGHLTMDAKAVKSKFGKDVYKVFKLGIAQINNDIKKDIVSYDEEKSVIVPGENYEPPQQDAGDVQVKSCSWSGLGKAVVSAGVGGAVGGAITGSFAGGVGAGPGAAAGGAGGAASGAAGYAATCWW</sequence>
<dbReference type="EMBL" id="FNDU01000012">
    <property type="protein sequence ID" value="SDI79160.1"/>
    <property type="molecule type" value="Genomic_DNA"/>
</dbReference>
<protein>
    <submittedName>
        <fullName evidence="1">Uncharacterized protein</fullName>
    </submittedName>
</protein>
<dbReference type="AlphaFoldDB" id="A0A1G8NI32"/>
<name>A0A1G8NI32_9BACI</name>
<gene>
    <name evidence="1" type="ORF">SAMN05216352_11211</name>
</gene>
<proteinExistence type="predicted"/>
<organism evidence="1 2">
    <name type="scientific">Alteribacillus bidgolensis</name>
    <dbReference type="NCBI Taxonomy" id="930129"/>
    <lineage>
        <taxon>Bacteria</taxon>
        <taxon>Bacillati</taxon>
        <taxon>Bacillota</taxon>
        <taxon>Bacilli</taxon>
        <taxon>Bacillales</taxon>
        <taxon>Bacillaceae</taxon>
        <taxon>Alteribacillus</taxon>
    </lineage>
</organism>
<evidence type="ECO:0000313" key="2">
    <source>
        <dbReference type="Proteomes" id="UP000199017"/>
    </source>
</evidence>
<evidence type="ECO:0000313" key="1">
    <source>
        <dbReference type="EMBL" id="SDI79160.1"/>
    </source>
</evidence>
<keyword evidence="2" id="KW-1185">Reference proteome</keyword>
<dbReference type="RefSeq" id="WP_170031398.1">
    <property type="nucleotide sequence ID" value="NZ_FNDU01000012.1"/>
</dbReference>
<reference evidence="1 2" key="1">
    <citation type="submission" date="2016-10" db="EMBL/GenBank/DDBJ databases">
        <authorList>
            <person name="de Groot N.N."/>
        </authorList>
    </citation>
    <scope>NUCLEOTIDE SEQUENCE [LARGE SCALE GENOMIC DNA]</scope>
    <source>
        <strain evidence="2">P4B,CCM 7963,CECT 7998,DSM 25260,IBRC-M 10614,KCTC 13821</strain>
    </source>
</reference>